<dbReference type="AlphaFoldDB" id="A0A6G9ID39"/>
<dbReference type="RefSeq" id="WP_166917448.1">
    <property type="nucleotide sequence ID" value="NZ_CP050253.1"/>
</dbReference>
<proteinExistence type="predicted"/>
<dbReference type="InterPro" id="IPR029063">
    <property type="entry name" value="SAM-dependent_MTases_sf"/>
</dbReference>
<dbReference type="Pfam" id="PF19587">
    <property type="entry name" value="DUF6094"/>
    <property type="match status" value="1"/>
</dbReference>
<dbReference type="PRINTS" id="PR00507">
    <property type="entry name" value="N12N6MTFRASE"/>
</dbReference>
<evidence type="ECO:0000313" key="4">
    <source>
        <dbReference type="EMBL" id="QIQ22151.1"/>
    </source>
</evidence>
<dbReference type="GO" id="GO:0032259">
    <property type="term" value="P:methylation"/>
    <property type="evidence" value="ECO:0007669"/>
    <property type="project" value="UniProtKB-KW"/>
</dbReference>
<evidence type="ECO:0000256" key="2">
    <source>
        <dbReference type="ARBA" id="ARBA00022679"/>
    </source>
</evidence>
<dbReference type="InterPro" id="IPR002052">
    <property type="entry name" value="DNA_methylase_N6_adenine_CS"/>
</dbReference>
<dbReference type="GO" id="GO:0008168">
    <property type="term" value="F:methyltransferase activity"/>
    <property type="evidence" value="ECO:0007669"/>
    <property type="project" value="UniProtKB-KW"/>
</dbReference>
<dbReference type="Gene3D" id="3.40.50.150">
    <property type="entry name" value="Vaccinia Virus protein VP39"/>
    <property type="match status" value="1"/>
</dbReference>
<dbReference type="SUPFAM" id="SSF53335">
    <property type="entry name" value="S-adenosyl-L-methionine-dependent methyltransferases"/>
    <property type="match status" value="1"/>
</dbReference>
<organism evidence="4 5">
    <name type="scientific">Zophobihabitans entericus</name>
    <dbReference type="NCBI Taxonomy" id="1635327"/>
    <lineage>
        <taxon>Bacteria</taxon>
        <taxon>Pseudomonadati</taxon>
        <taxon>Pseudomonadota</taxon>
        <taxon>Gammaproteobacteria</taxon>
        <taxon>Orbales</taxon>
        <taxon>Orbaceae</taxon>
        <taxon>Zophobihabitans</taxon>
    </lineage>
</organism>
<gene>
    <name evidence="4" type="ORF">IPMB12_10920</name>
</gene>
<protein>
    <submittedName>
        <fullName evidence="4">Class I SAM-dependent methyltransferase</fullName>
    </submittedName>
</protein>
<dbReference type="GO" id="GO:0003676">
    <property type="term" value="F:nucleic acid binding"/>
    <property type="evidence" value="ECO:0007669"/>
    <property type="project" value="InterPro"/>
</dbReference>
<accession>A0A6G9ID39</accession>
<keyword evidence="2 4" id="KW-0808">Transferase</keyword>
<dbReference type="PROSITE" id="PS00092">
    <property type="entry name" value="N6_MTASE"/>
    <property type="match status" value="1"/>
</dbReference>
<evidence type="ECO:0000313" key="5">
    <source>
        <dbReference type="Proteomes" id="UP000501168"/>
    </source>
</evidence>
<dbReference type="InParanoid" id="A0A6G9ID39"/>
<evidence type="ECO:0000259" key="3">
    <source>
        <dbReference type="Pfam" id="PF19587"/>
    </source>
</evidence>
<keyword evidence="1 4" id="KW-0489">Methyltransferase</keyword>
<evidence type="ECO:0000256" key="1">
    <source>
        <dbReference type="ARBA" id="ARBA00022603"/>
    </source>
</evidence>
<keyword evidence="5" id="KW-1185">Reference proteome</keyword>
<name>A0A6G9ID39_9GAMM</name>
<feature type="domain" description="DUF6094" evidence="3">
    <location>
        <begin position="11"/>
        <end position="203"/>
    </location>
</feature>
<dbReference type="Proteomes" id="UP000501168">
    <property type="component" value="Chromosome"/>
</dbReference>
<dbReference type="CDD" id="cd02440">
    <property type="entry name" value="AdoMet_MTases"/>
    <property type="match status" value="1"/>
</dbReference>
<sequence>MALMFPRLAHNFAKNGYYPTDEVSMERILSMLEPSDDVQGIRIADVCAGEGVALAEVAHHLKSCNPEREVRSYGVEYDTERAKHATSLLDVCIQGDFFDTIISPGTFGLLFLNPPYGDLSREVCNQYGYDNIKRPRLEKTFYQKSVHLLQPDGIMVLIVPFTVLDDEFSSWISNHFDELSIFRAATDQFKQVVIMGRKIKSKDIHREQAKKNLHSLRSVGSGDIQAPVLPETPNMFYTVPASHTELKHFYRVTLEPEQLEQEIHALKGLWPEFTSKFNVSQIGFRQPACALSEWHLALALAAGAISGTVSSKEGKTYILKGDTHKEKATKVTFEEREDGSMAEVRTLTDKFIPVIRAWDMTPDSQTFGNVLTIR</sequence>
<dbReference type="EMBL" id="CP050253">
    <property type="protein sequence ID" value="QIQ22151.1"/>
    <property type="molecule type" value="Genomic_DNA"/>
</dbReference>
<reference evidence="4 5" key="1">
    <citation type="submission" date="2020-03" db="EMBL/GenBank/DDBJ databases">
        <title>Complete genome sequence of Orbus sp. IPMB12 (BCRC 80908).</title>
        <authorList>
            <person name="Lo W.-S."/>
            <person name="Chang T.-H."/>
            <person name="Kuo C.-H."/>
        </authorList>
    </citation>
    <scope>NUCLEOTIDE SEQUENCE [LARGE SCALE GENOMIC DNA]</scope>
    <source>
        <strain evidence="4 5">IPMB12</strain>
    </source>
</reference>
<dbReference type="KEGG" id="orb:IPMB12_10920"/>
<dbReference type="InterPro" id="IPR046076">
    <property type="entry name" value="DUF6094"/>
</dbReference>